<sequence length="534" mass="54899">MTIATRAIAPACLILLACTPEQGTPYLEVGEAVGQLSCSPDGGAPSVIGGMSVINVRDYGATGRGCDVTGDESDEIQSAIDSAAQCGTPYPVVYFPPGNYCVENRINAKVDNLTLLGGTAATLQLNADVIALTVTKLSASNEFLPVKNVTIDNLSIDATSGHGQDNAGVLNLNNCVDCTVRNVRILGSPSATSRRINGISTSNGTTGTIDGVVVDGMSKPGIQASYRTGVALDGSASGGLRIINSTFKNMITGGAGPAPGIAIWGGSRVIVSSCQSYNNAGDGVQIAVVSYPPDNSLGTAAKDIQILGGQFWGNGQNGILIGSVHEGNAPTDVAISQAQVFDNDQHGIRVTAVKNLRIDDVTLHDNGEPGLSLRGHAGAVLQQVSVTNPIVYNNMKLTAAGDAYKQGISIVGTTDVTISGGKIFDDQATPTQLNGIKLFPEDLVATGTPPQRLRILDVDVSQVPGVQHSFAQAYPNGAIPTGYFRLIGNGAPEGSLYAPLGSEYVDLTSGVSYRKVAASGATPGATGWKQVVTQ</sequence>
<dbReference type="InterPro" id="IPR039448">
    <property type="entry name" value="Beta_helix"/>
</dbReference>
<name>A0A4P2Q7D4_SORCE</name>
<dbReference type="Proteomes" id="UP000295781">
    <property type="component" value="Chromosome"/>
</dbReference>
<dbReference type="InterPro" id="IPR024535">
    <property type="entry name" value="RHGA/B-epi-like_pectate_lyase"/>
</dbReference>
<dbReference type="Gene3D" id="2.160.20.10">
    <property type="entry name" value="Single-stranded right-handed beta-helix, Pectin lyase-like"/>
    <property type="match status" value="1"/>
</dbReference>
<dbReference type="RefSeq" id="WP_129352297.1">
    <property type="nucleotide sequence ID" value="NZ_CP012670.1"/>
</dbReference>
<dbReference type="OrthoDB" id="5486095at2"/>
<dbReference type="InterPro" id="IPR011050">
    <property type="entry name" value="Pectin_lyase_fold/virulence"/>
</dbReference>
<dbReference type="Pfam" id="PF13229">
    <property type="entry name" value="Beta_helix"/>
    <property type="match status" value="1"/>
</dbReference>
<dbReference type="AlphaFoldDB" id="A0A4P2Q7D4"/>
<evidence type="ECO:0000259" key="2">
    <source>
        <dbReference type="Pfam" id="PF13229"/>
    </source>
</evidence>
<dbReference type="InterPro" id="IPR006626">
    <property type="entry name" value="PbH1"/>
</dbReference>
<feature type="domain" description="Rhamnogalacturonase A/B/Epimerase-like pectate lyase" evidence="1">
    <location>
        <begin position="54"/>
        <end position="284"/>
    </location>
</feature>
<evidence type="ECO:0000313" key="3">
    <source>
        <dbReference type="EMBL" id="AUX25405.1"/>
    </source>
</evidence>
<protein>
    <recommendedName>
        <fullName evidence="5">Pectate lyase superfamily protein domain-containing protein</fullName>
    </recommendedName>
</protein>
<gene>
    <name evidence="3" type="ORF">SOCEGT47_059500</name>
</gene>
<proteinExistence type="predicted"/>
<reference evidence="3 4" key="1">
    <citation type="submission" date="2015-09" db="EMBL/GenBank/DDBJ databases">
        <title>Sorangium comparison.</title>
        <authorList>
            <person name="Zaburannyi N."/>
            <person name="Bunk B."/>
            <person name="Overmann J."/>
            <person name="Mueller R."/>
        </authorList>
    </citation>
    <scope>NUCLEOTIDE SEQUENCE [LARGE SCALE GENOMIC DNA]</scope>
    <source>
        <strain evidence="3 4">So ceGT47</strain>
    </source>
</reference>
<organism evidence="3 4">
    <name type="scientific">Sorangium cellulosum</name>
    <name type="common">Polyangium cellulosum</name>
    <dbReference type="NCBI Taxonomy" id="56"/>
    <lineage>
        <taxon>Bacteria</taxon>
        <taxon>Pseudomonadati</taxon>
        <taxon>Myxococcota</taxon>
        <taxon>Polyangia</taxon>
        <taxon>Polyangiales</taxon>
        <taxon>Polyangiaceae</taxon>
        <taxon>Sorangium</taxon>
    </lineage>
</organism>
<dbReference type="PROSITE" id="PS51257">
    <property type="entry name" value="PROKAR_LIPOPROTEIN"/>
    <property type="match status" value="1"/>
</dbReference>
<dbReference type="EMBL" id="CP012670">
    <property type="protein sequence ID" value="AUX25405.1"/>
    <property type="molecule type" value="Genomic_DNA"/>
</dbReference>
<dbReference type="SUPFAM" id="SSF51126">
    <property type="entry name" value="Pectin lyase-like"/>
    <property type="match status" value="1"/>
</dbReference>
<evidence type="ECO:0000259" key="1">
    <source>
        <dbReference type="Pfam" id="PF12708"/>
    </source>
</evidence>
<evidence type="ECO:0008006" key="5">
    <source>
        <dbReference type="Google" id="ProtNLM"/>
    </source>
</evidence>
<accession>A0A4P2Q7D4</accession>
<dbReference type="SMART" id="SM00710">
    <property type="entry name" value="PbH1"/>
    <property type="match status" value="9"/>
</dbReference>
<dbReference type="InterPro" id="IPR012334">
    <property type="entry name" value="Pectin_lyas_fold"/>
</dbReference>
<feature type="domain" description="Right handed beta helix" evidence="2">
    <location>
        <begin position="335"/>
        <end position="421"/>
    </location>
</feature>
<dbReference type="Pfam" id="PF12708">
    <property type="entry name" value="Pect-lyase_RHGA_epim"/>
    <property type="match status" value="1"/>
</dbReference>
<evidence type="ECO:0000313" key="4">
    <source>
        <dbReference type="Proteomes" id="UP000295781"/>
    </source>
</evidence>